<dbReference type="Pfam" id="PF00144">
    <property type="entry name" value="Beta-lactamase"/>
    <property type="match status" value="1"/>
</dbReference>
<accession>A0A0C3GW38</accession>
<evidence type="ECO:0000313" key="2">
    <source>
        <dbReference type="EMBL" id="KIM95494.1"/>
    </source>
</evidence>
<dbReference type="OrthoDB" id="428260at2759"/>
<dbReference type="PANTHER" id="PTHR43283">
    <property type="entry name" value="BETA-LACTAMASE-RELATED"/>
    <property type="match status" value="1"/>
</dbReference>
<gene>
    <name evidence="2" type="ORF">OIDMADRAFT_34238</name>
</gene>
<protein>
    <recommendedName>
        <fullName evidence="1">Beta-lactamase-related domain-containing protein</fullName>
    </recommendedName>
</protein>
<dbReference type="EMBL" id="KN832887">
    <property type="protein sequence ID" value="KIM95494.1"/>
    <property type="molecule type" value="Genomic_DNA"/>
</dbReference>
<dbReference type="STRING" id="913774.A0A0C3GW38"/>
<reference evidence="2 3" key="1">
    <citation type="submission" date="2014-04" db="EMBL/GenBank/DDBJ databases">
        <authorList>
            <consortium name="DOE Joint Genome Institute"/>
            <person name="Kuo A."/>
            <person name="Martino E."/>
            <person name="Perotto S."/>
            <person name="Kohler A."/>
            <person name="Nagy L.G."/>
            <person name="Floudas D."/>
            <person name="Copeland A."/>
            <person name="Barry K.W."/>
            <person name="Cichocki N."/>
            <person name="Veneault-Fourrey C."/>
            <person name="LaButti K."/>
            <person name="Lindquist E.A."/>
            <person name="Lipzen A."/>
            <person name="Lundell T."/>
            <person name="Morin E."/>
            <person name="Murat C."/>
            <person name="Sun H."/>
            <person name="Tunlid A."/>
            <person name="Henrissat B."/>
            <person name="Grigoriev I.V."/>
            <person name="Hibbett D.S."/>
            <person name="Martin F."/>
            <person name="Nordberg H.P."/>
            <person name="Cantor M.N."/>
            <person name="Hua S.X."/>
        </authorList>
    </citation>
    <scope>NUCLEOTIDE SEQUENCE [LARGE SCALE GENOMIC DNA]</scope>
    <source>
        <strain evidence="2 3">Zn</strain>
    </source>
</reference>
<dbReference type="HOGENOM" id="CLU_900453_0_0_1"/>
<dbReference type="SUPFAM" id="SSF56601">
    <property type="entry name" value="beta-lactamase/transpeptidase-like"/>
    <property type="match status" value="1"/>
</dbReference>
<dbReference type="Proteomes" id="UP000054321">
    <property type="component" value="Unassembled WGS sequence"/>
</dbReference>
<dbReference type="PANTHER" id="PTHR43283:SF3">
    <property type="entry name" value="BETA-LACTAMASE FAMILY PROTEIN (AFU_ORTHOLOGUE AFUA_5G07500)"/>
    <property type="match status" value="1"/>
</dbReference>
<dbReference type="InParanoid" id="A0A0C3GW38"/>
<organism evidence="2 3">
    <name type="scientific">Oidiodendron maius (strain Zn)</name>
    <dbReference type="NCBI Taxonomy" id="913774"/>
    <lineage>
        <taxon>Eukaryota</taxon>
        <taxon>Fungi</taxon>
        <taxon>Dikarya</taxon>
        <taxon>Ascomycota</taxon>
        <taxon>Pezizomycotina</taxon>
        <taxon>Leotiomycetes</taxon>
        <taxon>Leotiomycetes incertae sedis</taxon>
        <taxon>Myxotrichaceae</taxon>
        <taxon>Oidiodendron</taxon>
    </lineage>
</organism>
<reference evidence="3" key="2">
    <citation type="submission" date="2015-01" db="EMBL/GenBank/DDBJ databases">
        <title>Evolutionary Origins and Diversification of the Mycorrhizal Mutualists.</title>
        <authorList>
            <consortium name="DOE Joint Genome Institute"/>
            <consortium name="Mycorrhizal Genomics Consortium"/>
            <person name="Kohler A."/>
            <person name="Kuo A."/>
            <person name="Nagy L.G."/>
            <person name="Floudas D."/>
            <person name="Copeland A."/>
            <person name="Barry K.W."/>
            <person name="Cichocki N."/>
            <person name="Veneault-Fourrey C."/>
            <person name="LaButti K."/>
            <person name="Lindquist E.A."/>
            <person name="Lipzen A."/>
            <person name="Lundell T."/>
            <person name="Morin E."/>
            <person name="Murat C."/>
            <person name="Riley R."/>
            <person name="Ohm R."/>
            <person name="Sun H."/>
            <person name="Tunlid A."/>
            <person name="Henrissat B."/>
            <person name="Grigoriev I.V."/>
            <person name="Hibbett D.S."/>
            <person name="Martin F."/>
        </authorList>
    </citation>
    <scope>NUCLEOTIDE SEQUENCE [LARGE SCALE GENOMIC DNA]</scope>
    <source>
        <strain evidence="3">Zn</strain>
    </source>
</reference>
<name>A0A0C3GW38_OIDMZ</name>
<dbReference type="InterPro" id="IPR012338">
    <property type="entry name" value="Beta-lactam/transpept-like"/>
</dbReference>
<proteinExistence type="predicted"/>
<feature type="domain" description="Beta-lactamase-related" evidence="1">
    <location>
        <begin position="51"/>
        <end position="280"/>
    </location>
</feature>
<dbReference type="InterPro" id="IPR050789">
    <property type="entry name" value="Diverse_Enzym_Activities"/>
</dbReference>
<dbReference type="AlphaFoldDB" id="A0A0C3GW38"/>
<evidence type="ECO:0000313" key="3">
    <source>
        <dbReference type="Proteomes" id="UP000054321"/>
    </source>
</evidence>
<sequence>MAALKFESGYTCAGARIHTWHCGIAGFGYTFFNSEIRTFGYPIGIDEFSGRVEDLYAQPLLFEPGTNINYGTNIDCVGIIVEKATGMSLEGYIRKFIFAPLNMKNATFFPTEEQKSRLVHMSQRAPDGSITDGSITGREHVFRLPLVVNSEEQENIFYSGGCGCYGEPKEFTNIISMLLSSGSSPITGAQLLQPETVDQMFTNQIPQWTNFGRTPIITGRPEYANSVAELYPQPHDQPQGFGLTIFLTIKDRATGRGKNTGFWGGPPNLFWWVDRERGVSSIVGGQLVPFVDSHVIATWAKVETLLYQG</sequence>
<dbReference type="InterPro" id="IPR001466">
    <property type="entry name" value="Beta-lactam-related"/>
</dbReference>
<keyword evidence="3" id="KW-1185">Reference proteome</keyword>
<dbReference type="Gene3D" id="3.40.710.10">
    <property type="entry name" value="DD-peptidase/beta-lactamase superfamily"/>
    <property type="match status" value="1"/>
</dbReference>
<evidence type="ECO:0000259" key="1">
    <source>
        <dbReference type="Pfam" id="PF00144"/>
    </source>
</evidence>